<dbReference type="InterPro" id="IPR002355">
    <property type="entry name" value="Cu_oxidase_Cu_BS"/>
</dbReference>
<feature type="domain" description="Plastocyanin-like" evidence="8">
    <location>
        <begin position="188"/>
        <end position="336"/>
    </location>
</feature>
<dbReference type="EMBL" id="JAGPNK010000014">
    <property type="protein sequence ID" value="KAH7309200.1"/>
    <property type="molecule type" value="Genomic_DNA"/>
</dbReference>
<feature type="chain" id="PRO_5035424343" evidence="7">
    <location>
        <begin position="22"/>
        <end position="576"/>
    </location>
</feature>
<dbReference type="CDD" id="cd13854">
    <property type="entry name" value="CuRO_1_MaLCC_like"/>
    <property type="match status" value="1"/>
</dbReference>
<dbReference type="AlphaFoldDB" id="A0A8K0SJF8"/>
<dbReference type="InterPro" id="IPR001117">
    <property type="entry name" value="Cu-oxidase_2nd"/>
</dbReference>
<proteinExistence type="inferred from homology"/>
<dbReference type="PANTHER" id="PTHR11709">
    <property type="entry name" value="MULTI-COPPER OXIDASE"/>
    <property type="match status" value="1"/>
</dbReference>
<dbReference type="SUPFAM" id="SSF49503">
    <property type="entry name" value="Cupredoxins"/>
    <property type="match status" value="3"/>
</dbReference>
<dbReference type="Pfam" id="PF07731">
    <property type="entry name" value="Cu-oxidase_2"/>
    <property type="match status" value="1"/>
</dbReference>
<sequence length="576" mass="64551">MAIYRNILLLLSAFTIRTSMADGDWGHNTFYTNDDRALQRRQHGPLGPVPKNSVVRSYNFTISREYKAPDGIEKHMMVVNNQFPGPLIEAEWGDVIEVHVHNALDDQGTAIHWHGLPQTETPWYDGVPSVSQCPIAPGETFTYRFRAEVYGTTWWHAHYSAQYMDGVWGPLIIHGPKYADYDIDMGPILLSDHVHLEYQDYILPIYNIPPEFPPVHNNLINGKMPYNRSLGGGCMSEGVSRFRFETGKTHLLRLINTGGSANQKFSIDNHELIVIANDFVPIEPYTTDVVTLGTGQRSDVLVVANGDPTDAVWMRSDLDVTCIGGGVISHQPNATAAVYYPEADTGNLPNTEKSEWEYNGCINDPLSKTVPLFSKVPPQPDITMSVNITGGPNGTGHAIFYMNGSSLYADYGTPSLFEAYNGRRNFSNNPEWNLVNTGAASSIRLVVYTDFQLQHSMHLHGVHDFWVLAEGFGTWNGTITNPTNPQRRDVQLMYMGTPEQPSYMVIQWDATNPGVWPFHCHLVLHSSTGLFMSFLQQPDKINNEQLPTIIDETCTAWRHFANNNHVDQPDSGQRNA</sequence>
<dbReference type="InterPro" id="IPR008972">
    <property type="entry name" value="Cupredoxin"/>
</dbReference>
<comment type="caution">
    <text evidence="11">The sequence shown here is derived from an EMBL/GenBank/DDBJ whole genome shotgun (WGS) entry which is preliminary data.</text>
</comment>
<keyword evidence="3 7" id="KW-0732">Signal</keyword>
<evidence type="ECO:0000256" key="6">
    <source>
        <dbReference type="ARBA" id="ARBA00023180"/>
    </source>
</evidence>
<gene>
    <name evidence="11" type="ORF">B0I35DRAFT_441700</name>
</gene>
<keyword evidence="2" id="KW-0479">Metal-binding</keyword>
<organism evidence="11 12">
    <name type="scientific">Stachybotrys elegans</name>
    <dbReference type="NCBI Taxonomy" id="80388"/>
    <lineage>
        <taxon>Eukaryota</taxon>
        <taxon>Fungi</taxon>
        <taxon>Dikarya</taxon>
        <taxon>Ascomycota</taxon>
        <taxon>Pezizomycotina</taxon>
        <taxon>Sordariomycetes</taxon>
        <taxon>Hypocreomycetidae</taxon>
        <taxon>Hypocreales</taxon>
        <taxon>Stachybotryaceae</taxon>
        <taxon>Stachybotrys</taxon>
    </lineage>
</organism>
<dbReference type="GO" id="GO:0016491">
    <property type="term" value="F:oxidoreductase activity"/>
    <property type="evidence" value="ECO:0007669"/>
    <property type="project" value="UniProtKB-KW"/>
</dbReference>
<dbReference type="FunFam" id="2.60.40.420:FF:000021">
    <property type="entry name" value="Extracellular dihydrogeodin oxidase/laccase"/>
    <property type="match status" value="1"/>
</dbReference>
<feature type="domain" description="Plastocyanin-like" evidence="9">
    <location>
        <begin position="421"/>
        <end position="539"/>
    </location>
</feature>
<name>A0A8K0SJF8_9HYPO</name>
<evidence type="ECO:0000256" key="7">
    <source>
        <dbReference type="SAM" id="SignalP"/>
    </source>
</evidence>
<dbReference type="InterPro" id="IPR045087">
    <property type="entry name" value="Cu-oxidase_fam"/>
</dbReference>
<comment type="similarity">
    <text evidence="1">Belongs to the multicopper oxidase family.</text>
</comment>
<evidence type="ECO:0000256" key="3">
    <source>
        <dbReference type="ARBA" id="ARBA00022729"/>
    </source>
</evidence>
<dbReference type="Pfam" id="PF00394">
    <property type="entry name" value="Cu-oxidase"/>
    <property type="match status" value="1"/>
</dbReference>
<keyword evidence="12" id="KW-1185">Reference proteome</keyword>
<dbReference type="CDD" id="cd13901">
    <property type="entry name" value="CuRO_3_MaLCC_like"/>
    <property type="match status" value="1"/>
</dbReference>
<evidence type="ECO:0000313" key="11">
    <source>
        <dbReference type="EMBL" id="KAH7309200.1"/>
    </source>
</evidence>
<reference evidence="11" key="1">
    <citation type="journal article" date="2021" name="Nat. Commun.">
        <title>Genetic determinants of endophytism in the Arabidopsis root mycobiome.</title>
        <authorList>
            <person name="Mesny F."/>
            <person name="Miyauchi S."/>
            <person name="Thiergart T."/>
            <person name="Pickel B."/>
            <person name="Atanasova L."/>
            <person name="Karlsson M."/>
            <person name="Huettel B."/>
            <person name="Barry K.W."/>
            <person name="Haridas S."/>
            <person name="Chen C."/>
            <person name="Bauer D."/>
            <person name="Andreopoulos W."/>
            <person name="Pangilinan J."/>
            <person name="LaButti K."/>
            <person name="Riley R."/>
            <person name="Lipzen A."/>
            <person name="Clum A."/>
            <person name="Drula E."/>
            <person name="Henrissat B."/>
            <person name="Kohler A."/>
            <person name="Grigoriev I.V."/>
            <person name="Martin F.M."/>
            <person name="Hacquard S."/>
        </authorList>
    </citation>
    <scope>NUCLEOTIDE SEQUENCE</scope>
    <source>
        <strain evidence="11">MPI-CAGE-CH-0235</strain>
    </source>
</reference>
<evidence type="ECO:0000259" key="8">
    <source>
        <dbReference type="Pfam" id="PF00394"/>
    </source>
</evidence>
<evidence type="ECO:0000256" key="1">
    <source>
        <dbReference type="ARBA" id="ARBA00010609"/>
    </source>
</evidence>
<dbReference type="GO" id="GO:0005507">
    <property type="term" value="F:copper ion binding"/>
    <property type="evidence" value="ECO:0007669"/>
    <property type="project" value="InterPro"/>
</dbReference>
<keyword evidence="5" id="KW-0186">Copper</keyword>
<feature type="signal peptide" evidence="7">
    <location>
        <begin position="1"/>
        <end position="21"/>
    </location>
</feature>
<keyword evidence="4" id="KW-0560">Oxidoreductase</keyword>
<keyword evidence="6" id="KW-0325">Glycoprotein</keyword>
<feature type="domain" description="Plastocyanin-like" evidence="10">
    <location>
        <begin position="66"/>
        <end position="176"/>
    </location>
</feature>
<dbReference type="Proteomes" id="UP000813444">
    <property type="component" value="Unassembled WGS sequence"/>
</dbReference>
<evidence type="ECO:0000259" key="10">
    <source>
        <dbReference type="Pfam" id="PF07732"/>
    </source>
</evidence>
<evidence type="ECO:0000256" key="4">
    <source>
        <dbReference type="ARBA" id="ARBA00023002"/>
    </source>
</evidence>
<dbReference type="Gene3D" id="2.60.40.420">
    <property type="entry name" value="Cupredoxins - blue copper proteins"/>
    <property type="match status" value="3"/>
</dbReference>
<evidence type="ECO:0000256" key="5">
    <source>
        <dbReference type="ARBA" id="ARBA00023008"/>
    </source>
</evidence>
<accession>A0A8K0SJF8</accession>
<dbReference type="PANTHER" id="PTHR11709:SF145">
    <property type="entry name" value="LCC1"/>
    <property type="match status" value="1"/>
</dbReference>
<dbReference type="Pfam" id="PF07732">
    <property type="entry name" value="Cu-oxidase_3"/>
    <property type="match status" value="1"/>
</dbReference>
<dbReference type="PROSITE" id="PS00080">
    <property type="entry name" value="MULTICOPPER_OXIDASE2"/>
    <property type="match status" value="1"/>
</dbReference>
<evidence type="ECO:0000313" key="12">
    <source>
        <dbReference type="Proteomes" id="UP000813444"/>
    </source>
</evidence>
<dbReference type="InterPro" id="IPR011707">
    <property type="entry name" value="Cu-oxidase-like_N"/>
</dbReference>
<evidence type="ECO:0000259" key="9">
    <source>
        <dbReference type="Pfam" id="PF07731"/>
    </source>
</evidence>
<dbReference type="InterPro" id="IPR011706">
    <property type="entry name" value="Cu-oxidase_C"/>
</dbReference>
<dbReference type="OrthoDB" id="2121828at2759"/>
<evidence type="ECO:0000256" key="2">
    <source>
        <dbReference type="ARBA" id="ARBA00022723"/>
    </source>
</evidence>
<protein>
    <submittedName>
        <fullName evidence="11">Extracellular dihydrogeodin oxidase/laccase-like protein</fullName>
    </submittedName>
</protein>